<organism evidence="2 3">
    <name type="scientific">Cuscuta campestris</name>
    <dbReference type="NCBI Taxonomy" id="132261"/>
    <lineage>
        <taxon>Eukaryota</taxon>
        <taxon>Viridiplantae</taxon>
        <taxon>Streptophyta</taxon>
        <taxon>Embryophyta</taxon>
        <taxon>Tracheophyta</taxon>
        <taxon>Spermatophyta</taxon>
        <taxon>Magnoliopsida</taxon>
        <taxon>eudicotyledons</taxon>
        <taxon>Gunneridae</taxon>
        <taxon>Pentapetalae</taxon>
        <taxon>asterids</taxon>
        <taxon>lamiids</taxon>
        <taxon>Solanales</taxon>
        <taxon>Convolvulaceae</taxon>
        <taxon>Cuscuteae</taxon>
        <taxon>Cuscuta</taxon>
        <taxon>Cuscuta subgen. Grammica</taxon>
        <taxon>Cuscuta sect. Cleistogrammica</taxon>
    </lineage>
</organism>
<dbReference type="Proteomes" id="UP000595140">
    <property type="component" value="Unassembled WGS sequence"/>
</dbReference>
<dbReference type="AlphaFoldDB" id="A0A484LIS5"/>
<sequence length="104" mass="11687">MALILKSQANELIRLSGMAGTMKAEISLQEENGRLMDEVSEAKKTATPEITMESFRLLYREPEEKKDRIASHRVLLKRDPDFSAASYGLAPIPEEEPTPPFPLD</sequence>
<dbReference type="EMBL" id="OOIL02001465">
    <property type="protein sequence ID" value="VFQ76059.1"/>
    <property type="molecule type" value="Genomic_DNA"/>
</dbReference>
<reference evidence="2 3" key="1">
    <citation type="submission" date="2018-04" db="EMBL/GenBank/DDBJ databases">
        <authorList>
            <person name="Vogel A."/>
        </authorList>
    </citation>
    <scope>NUCLEOTIDE SEQUENCE [LARGE SCALE GENOMIC DNA]</scope>
</reference>
<accession>A0A484LIS5</accession>
<evidence type="ECO:0000313" key="2">
    <source>
        <dbReference type="EMBL" id="VFQ76059.1"/>
    </source>
</evidence>
<evidence type="ECO:0000313" key="3">
    <source>
        <dbReference type="Proteomes" id="UP000595140"/>
    </source>
</evidence>
<gene>
    <name evidence="2" type="ORF">CCAM_LOCUS17835</name>
</gene>
<feature type="region of interest" description="Disordered" evidence="1">
    <location>
        <begin position="84"/>
        <end position="104"/>
    </location>
</feature>
<keyword evidence="3" id="KW-1185">Reference proteome</keyword>
<evidence type="ECO:0000256" key="1">
    <source>
        <dbReference type="SAM" id="MobiDB-lite"/>
    </source>
</evidence>
<protein>
    <submittedName>
        <fullName evidence="2">Uncharacterized protein</fullName>
    </submittedName>
</protein>
<name>A0A484LIS5_9ASTE</name>
<proteinExistence type="predicted"/>